<dbReference type="EMBL" id="MU275871">
    <property type="protein sequence ID" value="KAI0049655.1"/>
    <property type="molecule type" value="Genomic_DNA"/>
</dbReference>
<keyword evidence="2" id="KW-1185">Reference proteome</keyword>
<reference evidence="1" key="2">
    <citation type="journal article" date="2022" name="New Phytol.">
        <title>Evolutionary transition to the ectomycorrhizal habit in the genomes of a hyperdiverse lineage of mushroom-forming fungi.</title>
        <authorList>
            <person name="Looney B."/>
            <person name="Miyauchi S."/>
            <person name="Morin E."/>
            <person name="Drula E."/>
            <person name="Courty P.E."/>
            <person name="Kohler A."/>
            <person name="Kuo A."/>
            <person name="LaButti K."/>
            <person name="Pangilinan J."/>
            <person name="Lipzen A."/>
            <person name="Riley R."/>
            <person name="Andreopoulos W."/>
            <person name="He G."/>
            <person name="Johnson J."/>
            <person name="Nolan M."/>
            <person name="Tritt A."/>
            <person name="Barry K.W."/>
            <person name="Grigoriev I.V."/>
            <person name="Nagy L.G."/>
            <person name="Hibbett D."/>
            <person name="Henrissat B."/>
            <person name="Matheny P.B."/>
            <person name="Labbe J."/>
            <person name="Martin F.M."/>
        </authorList>
    </citation>
    <scope>NUCLEOTIDE SEQUENCE</scope>
    <source>
        <strain evidence="1">FP105234-sp</strain>
    </source>
</reference>
<evidence type="ECO:0000313" key="2">
    <source>
        <dbReference type="Proteomes" id="UP000814033"/>
    </source>
</evidence>
<accession>A0ACB8RZY6</accession>
<evidence type="ECO:0000313" key="1">
    <source>
        <dbReference type="EMBL" id="KAI0049655.1"/>
    </source>
</evidence>
<organism evidence="1 2">
    <name type="scientific">Auriscalpium vulgare</name>
    <dbReference type="NCBI Taxonomy" id="40419"/>
    <lineage>
        <taxon>Eukaryota</taxon>
        <taxon>Fungi</taxon>
        <taxon>Dikarya</taxon>
        <taxon>Basidiomycota</taxon>
        <taxon>Agaricomycotina</taxon>
        <taxon>Agaricomycetes</taxon>
        <taxon>Russulales</taxon>
        <taxon>Auriscalpiaceae</taxon>
        <taxon>Auriscalpium</taxon>
    </lineage>
</organism>
<comment type="caution">
    <text evidence="1">The sequence shown here is derived from an EMBL/GenBank/DDBJ whole genome shotgun (WGS) entry which is preliminary data.</text>
</comment>
<name>A0ACB8RZY6_9AGAM</name>
<gene>
    <name evidence="1" type="ORF">FA95DRAFT_1556752</name>
</gene>
<reference evidence="1" key="1">
    <citation type="submission" date="2021-02" db="EMBL/GenBank/DDBJ databases">
        <authorList>
            <consortium name="DOE Joint Genome Institute"/>
            <person name="Ahrendt S."/>
            <person name="Looney B.P."/>
            <person name="Miyauchi S."/>
            <person name="Morin E."/>
            <person name="Drula E."/>
            <person name="Courty P.E."/>
            <person name="Chicoki N."/>
            <person name="Fauchery L."/>
            <person name="Kohler A."/>
            <person name="Kuo A."/>
            <person name="Labutti K."/>
            <person name="Pangilinan J."/>
            <person name="Lipzen A."/>
            <person name="Riley R."/>
            <person name="Andreopoulos W."/>
            <person name="He G."/>
            <person name="Johnson J."/>
            <person name="Barry K.W."/>
            <person name="Grigoriev I.V."/>
            <person name="Nagy L."/>
            <person name="Hibbett D."/>
            <person name="Henrissat B."/>
            <person name="Matheny P.B."/>
            <person name="Labbe J."/>
            <person name="Martin F."/>
        </authorList>
    </citation>
    <scope>NUCLEOTIDE SEQUENCE</scope>
    <source>
        <strain evidence="1">FP105234-sp</strain>
    </source>
</reference>
<sequence>MQPTSPYRRDRLASPTRRKAPTIPGFRVPPKPKPTPIEKLTVRELRDLHARNARILSQPAPSTSSYIPRIQVEQARIEAQLVELEGMDEIQSSLKSTRINGDDDMSVDQIPEPPTSRTIEAKRKALSRATGNGQTGGFTLQEAIRIEQEAHALDMERRQRLLEKRQRSGLPGEGEVLSRQEREDRILAFMNHKPTDSDLEDEDEDDGDGDENDPASWFEDDQDDGVKGQNIVDPDVAEDFDLSSVIRVDESRMNLYEGRE</sequence>
<proteinExistence type="predicted"/>
<dbReference type="Proteomes" id="UP000814033">
    <property type="component" value="Unassembled WGS sequence"/>
</dbReference>
<protein>
    <submittedName>
        <fullName evidence="1">Uncharacterized protein</fullName>
    </submittedName>
</protein>